<dbReference type="InterPro" id="IPR055088">
    <property type="entry name" value="Fibulin_C"/>
</dbReference>
<feature type="domain" description="EGF-like" evidence="14">
    <location>
        <begin position="1147"/>
        <end position="1189"/>
    </location>
</feature>
<dbReference type="Pfam" id="PF12662">
    <property type="entry name" value="cEGF"/>
    <property type="match status" value="2"/>
</dbReference>
<dbReference type="CDD" id="cd00054">
    <property type="entry name" value="EGF_CA"/>
    <property type="match status" value="8"/>
</dbReference>
<dbReference type="InterPro" id="IPR026823">
    <property type="entry name" value="cEGF"/>
</dbReference>
<proteinExistence type="inferred from homology"/>
<dbReference type="Proteomes" id="UP001557470">
    <property type="component" value="Unassembled WGS sequence"/>
</dbReference>
<evidence type="ECO:0008006" key="17">
    <source>
        <dbReference type="Google" id="ProtNLM"/>
    </source>
</evidence>
<dbReference type="FunFam" id="2.10.25.10:FF:000010">
    <property type="entry name" value="Pro-epidermal growth factor"/>
    <property type="match status" value="2"/>
</dbReference>
<comment type="caution">
    <text evidence="15">The sequence shown here is derived from an EMBL/GenBank/DDBJ whole genome shotgun (WGS) entry which is preliminary data.</text>
</comment>
<dbReference type="Pfam" id="PF07645">
    <property type="entry name" value="EGF_CA"/>
    <property type="match status" value="6"/>
</dbReference>
<dbReference type="SUPFAM" id="SSF57196">
    <property type="entry name" value="EGF/Laminin"/>
    <property type="match status" value="1"/>
</dbReference>
<dbReference type="Gene3D" id="2.10.25.10">
    <property type="entry name" value="Laminin"/>
    <property type="match status" value="10"/>
</dbReference>
<dbReference type="SUPFAM" id="SSF57184">
    <property type="entry name" value="Growth factor receptor domain"/>
    <property type="match status" value="3"/>
</dbReference>
<feature type="compositionally biased region" description="Basic and acidic residues" evidence="12">
    <location>
        <begin position="380"/>
        <end position="393"/>
    </location>
</feature>
<feature type="region of interest" description="Disordered" evidence="12">
    <location>
        <begin position="359"/>
        <end position="459"/>
    </location>
</feature>
<dbReference type="InterPro" id="IPR000742">
    <property type="entry name" value="EGF"/>
</dbReference>
<feature type="compositionally biased region" description="Pro residues" evidence="12">
    <location>
        <begin position="131"/>
        <end position="143"/>
    </location>
</feature>
<evidence type="ECO:0000256" key="7">
    <source>
        <dbReference type="ARBA" id="ARBA00022737"/>
    </source>
</evidence>
<evidence type="ECO:0000313" key="15">
    <source>
        <dbReference type="EMBL" id="KAL1007860.1"/>
    </source>
</evidence>
<feature type="region of interest" description="Disordered" evidence="12">
    <location>
        <begin position="608"/>
        <end position="696"/>
    </location>
</feature>
<feature type="compositionally biased region" description="Polar residues" evidence="12">
    <location>
        <begin position="364"/>
        <end position="376"/>
    </location>
</feature>
<keyword evidence="6" id="KW-0732">Signal</keyword>
<evidence type="ECO:0000256" key="12">
    <source>
        <dbReference type="SAM" id="MobiDB-lite"/>
    </source>
</evidence>
<evidence type="ECO:0000256" key="8">
    <source>
        <dbReference type="ARBA" id="ARBA00022837"/>
    </source>
</evidence>
<dbReference type="InterPro" id="IPR000020">
    <property type="entry name" value="Anaphylatoxin/fibulin"/>
</dbReference>
<dbReference type="EMBL" id="JAGEUA010000002">
    <property type="protein sequence ID" value="KAL1007860.1"/>
    <property type="molecule type" value="Genomic_DNA"/>
</dbReference>
<sequence>MPCPEVPANCMEVSDPADGCVTCKQIGCVHDDKMYEAGHSFLLDPCQVCHCPTNGGKMMCFPAAECDPSGPNDPSDPHKPMPPTTQEDKLEGETRRNIRLPLHPYSSQDGSARRPVLREPEQGHLPASPYNQPPFPFNSPHLPPDLLTKPYLPLFKSDRRMDEDEEMDEDYDYPPTDTAESPLDDVPPPTESSFGHLPSFIETKTPLPRYDRGYDGLVGHHGSSHYDRRHKQEQKERDGLPKTTTQSVTNTVRSTGTDRLGQTDVIRLTGKDRVKQRDMFRQTDKPGQTDIFRQKSYKSTDRLMTDRSKQTDRLKLSDKITDSLMTFGLYKATTETDIFRETEGPTHQTASNWLEDTVEESTSHRSLLATTTTSPWNNPPERHTPPDLLGARDEDAEEDGWERGMEGEEEHEEGTVFPLENTTRPGWRDVDKQRRGGVEMENWKNDQMREEKDKTAPGNHVKSAVVRESRHHQNNASVEHSTTFPRMPQEHTVRTTTLRQPEHGILPAAISPRTHQAHTTDTNSLHYITLKSHPKPKELELHTDRTTDPKELELHTDRTTDPRELELITDRTTDPRELELITDRTTAPRELELITDRTTAPRELELITDRTTTPRQAEYDSFNRQPENHTQSKFPDSQVIRSTTPRVQTIHKKPDQHAVVTQSEPHHPSSRPPVHHYTTTRERFSTASQPPVRGSANARILDDNMEEERVFDPLYLPKPQEGLSSIDEVERCCEAGRRWATEQSQCHMMPVWNEDKHSVCSIAQQHCCRSVLKESSCLAGLTAAQRGDRCEMEQGNQCAADSYQVCCSCCALGLALRSEGRGCEAHRYLGYPCGHVLLTCCEKEEGLTHSPAPALKRKEWPGPATLPNKVPDRELGLGLTLTLSAEEISVLKPDGEQPVTVHTPKQPEDVDECELYLGKLCHHTCVNTRGSYQCTCHHGYTLQQDLHTCSPVSLEEDNEGPPSTINDPQQPCRGKGPCMQQCSVVADSVRCTCYPGFYLMTDGHNCEDVDECVTSSHSCQSSERCVNTWGSFVCERKTLCPGGYQLRSGVCEDIDECMIQSHNCDQGFECQNTVGSFLCQPKPKCVTGFSPDSHGNCIDINECSSVSEPCSAGFTCINTVGSYTCQRRAIMCSPGHHASLDGTRCIDVDECLAGAHGCGQGQICHNLPGSYRCDCQTGYQFDALRQHCTDVNECWRYPGRLCAQLCDNTPGSYQCSCATGFSLAFDGKNCEDVNECDSSPCEQQCANIYGSYQCYCTQGFYLMEDGHTCGDIDECSQSIGNLCLFQCVNVPGSYQCACPPTGYTMSTNRRTCIDIDECATGSHNCSSSQSCYNVQGGYKCLYFSCPSNYRKVSDMRCERNSCPVHSHDCQSSPLRITYYQLSFPTNIVIPAQVFRIGPSPAYSGDNIAISIINGNEENYFSTRKLNSFTGAVYLQREVREPKDFLIDVEMKLLRQGTFTSFLARIYVFITANTL</sequence>
<dbReference type="InterPro" id="IPR009030">
    <property type="entry name" value="Growth_fac_rcpt_cys_sf"/>
</dbReference>
<dbReference type="PANTHER" id="PTHR47333:SF4">
    <property type="entry name" value="EGF-LIKE DOMAIN-CONTAINING PROTEIN"/>
    <property type="match status" value="1"/>
</dbReference>
<dbReference type="SMART" id="SM00181">
    <property type="entry name" value="EGF"/>
    <property type="match status" value="10"/>
</dbReference>
<dbReference type="GO" id="GO:0030855">
    <property type="term" value="P:epithelial cell differentiation"/>
    <property type="evidence" value="ECO:0007669"/>
    <property type="project" value="UniProtKB-ARBA"/>
</dbReference>
<evidence type="ECO:0000256" key="4">
    <source>
        <dbReference type="ARBA" id="ARBA00022530"/>
    </source>
</evidence>
<dbReference type="PROSITE" id="PS01187">
    <property type="entry name" value="EGF_CA"/>
    <property type="match status" value="2"/>
</dbReference>
<feature type="domain" description="EGF-like" evidence="14">
    <location>
        <begin position="1271"/>
        <end position="1313"/>
    </location>
</feature>
<dbReference type="PROSITE" id="PS01178">
    <property type="entry name" value="ANAPHYLATOXIN_2"/>
    <property type="match status" value="1"/>
</dbReference>
<dbReference type="InterPro" id="IPR001881">
    <property type="entry name" value="EGF-like_Ca-bd_dom"/>
</dbReference>
<feature type="compositionally biased region" description="Polar residues" evidence="12">
    <location>
        <begin position="242"/>
        <end position="256"/>
    </location>
</feature>
<name>A0ABD0XGE8_UMBPY</name>
<accession>A0ABD0XGE8</accession>
<dbReference type="InterPro" id="IPR049883">
    <property type="entry name" value="NOTCH1_EGF-like"/>
</dbReference>
<dbReference type="PROSITE" id="PS01186">
    <property type="entry name" value="EGF_2"/>
    <property type="match status" value="5"/>
</dbReference>
<evidence type="ECO:0000256" key="10">
    <source>
        <dbReference type="ARBA" id="ARBA00023180"/>
    </source>
</evidence>
<dbReference type="PANTHER" id="PTHR47333">
    <property type="entry name" value="VON WILLEBRAND FACTOR C AND EGF DOMAIN-CONTAINING PROTEIN"/>
    <property type="match status" value="1"/>
</dbReference>
<evidence type="ECO:0000259" key="14">
    <source>
        <dbReference type="PROSITE" id="PS50026"/>
    </source>
</evidence>
<keyword evidence="8" id="KW-0106">Calcium</keyword>
<keyword evidence="7" id="KW-0677">Repeat</keyword>
<feature type="compositionally biased region" description="Polar residues" evidence="12">
    <location>
        <begin position="622"/>
        <end position="647"/>
    </location>
</feature>
<dbReference type="FunFam" id="2.10.25.10:FF:000078">
    <property type="entry name" value="Fibulin-1"/>
    <property type="match status" value="1"/>
</dbReference>
<dbReference type="InterPro" id="IPR018097">
    <property type="entry name" value="EGF_Ca-bd_CS"/>
</dbReference>
<dbReference type="FunFam" id="2.10.25.10:FF:000038">
    <property type="entry name" value="Fibrillin 2"/>
    <property type="match status" value="1"/>
</dbReference>
<evidence type="ECO:0000259" key="13">
    <source>
        <dbReference type="PROSITE" id="PS01178"/>
    </source>
</evidence>
<dbReference type="PROSITE" id="PS00010">
    <property type="entry name" value="ASX_HYDROXYL"/>
    <property type="match status" value="5"/>
</dbReference>
<evidence type="ECO:0000256" key="3">
    <source>
        <dbReference type="ARBA" id="ARBA00022525"/>
    </source>
</evidence>
<reference evidence="15 16" key="1">
    <citation type="submission" date="2024-06" db="EMBL/GenBank/DDBJ databases">
        <authorList>
            <person name="Pan Q."/>
            <person name="Wen M."/>
            <person name="Jouanno E."/>
            <person name="Zahm M."/>
            <person name="Klopp C."/>
            <person name="Cabau C."/>
            <person name="Louis A."/>
            <person name="Berthelot C."/>
            <person name="Parey E."/>
            <person name="Roest Crollius H."/>
            <person name="Montfort J."/>
            <person name="Robinson-Rechavi M."/>
            <person name="Bouchez O."/>
            <person name="Lampietro C."/>
            <person name="Lopez Roques C."/>
            <person name="Donnadieu C."/>
            <person name="Postlethwait J."/>
            <person name="Bobe J."/>
            <person name="Verreycken H."/>
            <person name="Guiguen Y."/>
        </authorList>
    </citation>
    <scope>NUCLEOTIDE SEQUENCE [LARGE SCALE GENOMIC DNA]</scope>
    <source>
        <strain evidence="15">Up_M1</strain>
        <tissue evidence="15">Testis</tissue>
    </source>
</reference>
<keyword evidence="10" id="KW-0325">Glycoprotein</keyword>
<evidence type="ECO:0000256" key="6">
    <source>
        <dbReference type="ARBA" id="ARBA00022729"/>
    </source>
</evidence>
<evidence type="ECO:0000256" key="11">
    <source>
        <dbReference type="PROSITE-ProRule" id="PRU00076"/>
    </source>
</evidence>
<feature type="region of interest" description="Disordered" evidence="12">
    <location>
        <begin position="121"/>
        <end position="256"/>
    </location>
</feature>
<feature type="domain" description="Anaphylatoxin-like" evidence="13">
    <location>
        <begin position="809"/>
        <end position="841"/>
    </location>
</feature>
<evidence type="ECO:0000256" key="9">
    <source>
        <dbReference type="ARBA" id="ARBA00023157"/>
    </source>
</evidence>
<comment type="similarity">
    <text evidence="2">Belongs to the fibulin family.</text>
</comment>
<gene>
    <name evidence="15" type="ORF">UPYG_G00092600</name>
</gene>
<keyword evidence="3" id="KW-0964">Secreted</keyword>
<feature type="domain" description="EGF-like" evidence="14">
    <location>
        <begin position="909"/>
        <end position="950"/>
    </location>
</feature>
<feature type="compositionally biased region" description="Basic and acidic residues" evidence="12">
    <location>
        <begin position="426"/>
        <end position="455"/>
    </location>
</feature>
<dbReference type="SMART" id="SM00104">
    <property type="entry name" value="ANATO"/>
    <property type="match status" value="2"/>
</dbReference>
<dbReference type="PROSITE" id="PS01177">
    <property type="entry name" value="ANAPHYLATOXIN_1"/>
    <property type="match status" value="1"/>
</dbReference>
<dbReference type="PROSITE" id="PS50026">
    <property type="entry name" value="EGF_3"/>
    <property type="match status" value="4"/>
</dbReference>
<comment type="caution">
    <text evidence="11">Lacks conserved residue(s) required for the propagation of feature annotation.</text>
</comment>
<dbReference type="Pfam" id="PF22914">
    <property type="entry name" value="Fibulin_C"/>
    <property type="match status" value="1"/>
</dbReference>
<evidence type="ECO:0000256" key="5">
    <source>
        <dbReference type="ARBA" id="ARBA00022536"/>
    </source>
</evidence>
<comment type="subcellular location">
    <subcellularLocation>
        <location evidence="1">Secreted</location>
        <location evidence="1">Extracellular space</location>
        <location evidence="1">Extracellular matrix</location>
    </subcellularLocation>
</comment>
<dbReference type="SMART" id="SM00179">
    <property type="entry name" value="EGF_CA"/>
    <property type="match status" value="9"/>
</dbReference>
<dbReference type="FunFam" id="2.10.25.10:FF:000139">
    <property type="entry name" value="Fibulin-1"/>
    <property type="match status" value="1"/>
</dbReference>
<feature type="region of interest" description="Disordered" evidence="12">
    <location>
        <begin position="67"/>
        <end position="92"/>
    </location>
</feature>
<organism evidence="15 16">
    <name type="scientific">Umbra pygmaea</name>
    <name type="common">Eastern mudminnow</name>
    <dbReference type="NCBI Taxonomy" id="75934"/>
    <lineage>
        <taxon>Eukaryota</taxon>
        <taxon>Metazoa</taxon>
        <taxon>Chordata</taxon>
        <taxon>Craniata</taxon>
        <taxon>Vertebrata</taxon>
        <taxon>Euteleostomi</taxon>
        <taxon>Actinopterygii</taxon>
        <taxon>Neopterygii</taxon>
        <taxon>Teleostei</taxon>
        <taxon>Protacanthopterygii</taxon>
        <taxon>Esociformes</taxon>
        <taxon>Umbridae</taxon>
        <taxon>Umbra</taxon>
    </lineage>
</organism>
<keyword evidence="16" id="KW-1185">Reference proteome</keyword>
<keyword evidence="5 11" id="KW-0245">EGF-like domain</keyword>
<keyword evidence="9" id="KW-1015">Disulfide bond</keyword>
<dbReference type="GO" id="GO:0071944">
    <property type="term" value="C:cell periphery"/>
    <property type="evidence" value="ECO:0007669"/>
    <property type="project" value="UniProtKB-ARBA"/>
</dbReference>
<protein>
    <recommendedName>
        <fullName evidence="17">Fibulin-2-like</fullName>
    </recommendedName>
</protein>
<dbReference type="InterPro" id="IPR052080">
    <property type="entry name" value="vWF_C/EGF_Fibrillin"/>
</dbReference>
<dbReference type="FunFam" id="2.10.25.10:FF:000341">
    <property type="entry name" value="Fibulin 2"/>
    <property type="match status" value="1"/>
</dbReference>
<keyword evidence="4" id="KW-0272">Extracellular matrix</keyword>
<evidence type="ECO:0000256" key="2">
    <source>
        <dbReference type="ARBA" id="ARBA00006127"/>
    </source>
</evidence>
<dbReference type="InterPro" id="IPR000152">
    <property type="entry name" value="EGF-type_Asp/Asn_hydroxyl_site"/>
</dbReference>
<feature type="domain" description="EGF-like" evidence="14">
    <location>
        <begin position="1232"/>
        <end position="1270"/>
    </location>
</feature>
<evidence type="ECO:0000313" key="16">
    <source>
        <dbReference type="Proteomes" id="UP001557470"/>
    </source>
</evidence>
<feature type="compositionally biased region" description="Acidic residues" evidence="12">
    <location>
        <begin position="163"/>
        <end position="172"/>
    </location>
</feature>
<evidence type="ECO:0000256" key="1">
    <source>
        <dbReference type="ARBA" id="ARBA00004498"/>
    </source>
</evidence>